<dbReference type="AlphaFoldDB" id="A0A2Z2MGX5"/>
<dbReference type="InterPro" id="IPR002481">
    <property type="entry name" value="FUR"/>
</dbReference>
<keyword evidence="2" id="KW-1185">Reference proteome</keyword>
<reference evidence="1 2" key="1">
    <citation type="submission" date="2016-04" db="EMBL/GenBank/DDBJ databases">
        <title>Complete genome sequence of Thermococcus barossii type strain SHCK-94.</title>
        <authorList>
            <person name="Oger P.M."/>
        </authorList>
    </citation>
    <scope>NUCLEOTIDE SEQUENCE [LARGE SCALE GENOMIC DNA]</scope>
    <source>
        <strain evidence="1 2">SHCK-94</strain>
    </source>
</reference>
<dbReference type="InterPro" id="IPR036390">
    <property type="entry name" value="WH_DNA-bd_sf"/>
</dbReference>
<dbReference type="GO" id="GO:0000976">
    <property type="term" value="F:transcription cis-regulatory region binding"/>
    <property type="evidence" value="ECO:0007669"/>
    <property type="project" value="TreeGrafter"/>
</dbReference>
<dbReference type="GO" id="GO:0008270">
    <property type="term" value="F:zinc ion binding"/>
    <property type="evidence" value="ECO:0007669"/>
    <property type="project" value="TreeGrafter"/>
</dbReference>
<gene>
    <name evidence="1" type="ORF">A3L01_05030</name>
</gene>
<name>A0A2Z2MGX5_9EURY</name>
<evidence type="ECO:0000313" key="2">
    <source>
        <dbReference type="Proteomes" id="UP000250272"/>
    </source>
</evidence>
<accession>A0A2Z2MGX5</accession>
<dbReference type="PANTHER" id="PTHR33202">
    <property type="entry name" value="ZINC UPTAKE REGULATION PROTEIN"/>
    <property type="match status" value="1"/>
</dbReference>
<evidence type="ECO:0000313" key="1">
    <source>
        <dbReference type="EMBL" id="ASJ04759.1"/>
    </source>
</evidence>
<protein>
    <submittedName>
        <fullName evidence="1">Fur family transcriptional regulator</fullName>
    </submittedName>
</protein>
<organism evidence="1 2">
    <name type="scientific">Thermococcus barossii</name>
    <dbReference type="NCBI Taxonomy" id="54077"/>
    <lineage>
        <taxon>Archaea</taxon>
        <taxon>Methanobacteriati</taxon>
        <taxon>Methanobacteriota</taxon>
        <taxon>Thermococci</taxon>
        <taxon>Thermococcales</taxon>
        <taxon>Thermococcaceae</taxon>
        <taxon>Thermococcus</taxon>
    </lineage>
</organism>
<dbReference type="Proteomes" id="UP000250272">
    <property type="component" value="Chromosome"/>
</dbReference>
<dbReference type="GO" id="GO:0045892">
    <property type="term" value="P:negative regulation of DNA-templated transcription"/>
    <property type="evidence" value="ECO:0007669"/>
    <property type="project" value="TreeGrafter"/>
</dbReference>
<dbReference type="InterPro" id="IPR036388">
    <property type="entry name" value="WH-like_DNA-bd_sf"/>
</dbReference>
<dbReference type="GO" id="GO:1900376">
    <property type="term" value="P:regulation of secondary metabolite biosynthetic process"/>
    <property type="evidence" value="ECO:0007669"/>
    <property type="project" value="TreeGrafter"/>
</dbReference>
<sequence>MWKEKAIRRLKESGYKLTPQRLKLVEILERMGDEHPSLKDVLGEIKVEFPTMSFSTLYSNVLTLKELGLLELFSLDGETRLELNTEPHINLISGGKVIDLNDPEIIERIRKKIGRNVKLVNVILD</sequence>
<dbReference type="OrthoDB" id="21318at2157"/>
<dbReference type="GeneID" id="33326111"/>
<dbReference type="Gene3D" id="1.10.10.10">
    <property type="entry name" value="Winged helix-like DNA-binding domain superfamily/Winged helix DNA-binding domain"/>
    <property type="match status" value="1"/>
</dbReference>
<dbReference type="Pfam" id="PF01475">
    <property type="entry name" value="FUR"/>
    <property type="match status" value="1"/>
</dbReference>
<dbReference type="KEGG" id="tbs:A3L01_05030"/>
<dbReference type="SUPFAM" id="SSF46785">
    <property type="entry name" value="Winged helix' DNA-binding domain"/>
    <property type="match status" value="1"/>
</dbReference>
<dbReference type="RefSeq" id="WP_088864774.1">
    <property type="nucleotide sequence ID" value="NZ_CP015101.1"/>
</dbReference>
<dbReference type="EMBL" id="CP015101">
    <property type="protein sequence ID" value="ASJ04759.1"/>
    <property type="molecule type" value="Genomic_DNA"/>
</dbReference>
<dbReference type="PANTHER" id="PTHR33202:SF7">
    <property type="entry name" value="FERRIC UPTAKE REGULATION PROTEIN"/>
    <property type="match status" value="1"/>
</dbReference>
<dbReference type="GO" id="GO:0003700">
    <property type="term" value="F:DNA-binding transcription factor activity"/>
    <property type="evidence" value="ECO:0007669"/>
    <property type="project" value="InterPro"/>
</dbReference>
<proteinExistence type="predicted"/>